<dbReference type="HOGENOM" id="CLU_3299853_0_0_1"/>
<organism evidence="2">
    <name type="scientific">Caenorhabditis brenneri</name>
    <name type="common">Nematode worm</name>
    <dbReference type="NCBI Taxonomy" id="135651"/>
    <lineage>
        <taxon>Eukaryota</taxon>
        <taxon>Metazoa</taxon>
        <taxon>Ecdysozoa</taxon>
        <taxon>Nematoda</taxon>
        <taxon>Chromadorea</taxon>
        <taxon>Rhabditida</taxon>
        <taxon>Rhabditina</taxon>
        <taxon>Rhabditomorpha</taxon>
        <taxon>Rhabditoidea</taxon>
        <taxon>Rhabditidae</taxon>
        <taxon>Peloderinae</taxon>
        <taxon>Caenorhabditis</taxon>
    </lineage>
</organism>
<reference evidence="2" key="1">
    <citation type="submission" date="2011-07" db="EMBL/GenBank/DDBJ databases">
        <authorList>
            <consortium name="Caenorhabditis brenneri Sequencing and Analysis Consortium"/>
            <person name="Wilson R.K."/>
        </authorList>
    </citation>
    <scope>NUCLEOTIDE SEQUENCE [LARGE SCALE GENOMIC DNA]</scope>
    <source>
        <strain evidence="2">PB2801</strain>
    </source>
</reference>
<dbReference type="AlphaFoldDB" id="G0NXL9"/>
<dbReference type="InParanoid" id="G0NXL9"/>
<dbReference type="Proteomes" id="UP000008068">
    <property type="component" value="Unassembled WGS sequence"/>
</dbReference>
<dbReference type="EMBL" id="GL379973">
    <property type="protein sequence ID" value="EGT39583.1"/>
    <property type="molecule type" value="Genomic_DNA"/>
</dbReference>
<evidence type="ECO:0000313" key="2">
    <source>
        <dbReference type="Proteomes" id="UP000008068"/>
    </source>
</evidence>
<name>G0NXL9_CAEBE</name>
<evidence type="ECO:0000313" key="1">
    <source>
        <dbReference type="EMBL" id="EGT39583.1"/>
    </source>
</evidence>
<sequence>MLREHVDLLKRADGNSREYCCDDRSWKHQLTGPIGVSGVR</sequence>
<proteinExistence type="predicted"/>
<keyword evidence="2" id="KW-1185">Reference proteome</keyword>
<protein>
    <submittedName>
        <fullName evidence="1">Uncharacterized protein</fullName>
    </submittedName>
</protein>
<accession>G0NXL9</accession>
<gene>
    <name evidence="1" type="ORF">CAEBREN_25130</name>
</gene>